<accession>A0A9W9KUH0</accession>
<keyword evidence="3" id="KW-1185">Reference proteome</keyword>
<name>A0A9W9KUH0_9EURO</name>
<reference evidence="2" key="1">
    <citation type="submission" date="2022-11" db="EMBL/GenBank/DDBJ databases">
        <authorList>
            <person name="Petersen C."/>
        </authorList>
    </citation>
    <scope>NUCLEOTIDE SEQUENCE</scope>
    <source>
        <strain evidence="2">IBT 22155</strain>
    </source>
</reference>
<proteinExistence type="predicted"/>
<evidence type="ECO:0000256" key="1">
    <source>
        <dbReference type="SAM" id="MobiDB-lite"/>
    </source>
</evidence>
<evidence type="ECO:0000313" key="2">
    <source>
        <dbReference type="EMBL" id="KAJ5121446.1"/>
    </source>
</evidence>
<dbReference type="Proteomes" id="UP001149079">
    <property type="component" value="Unassembled WGS sequence"/>
</dbReference>
<dbReference type="RefSeq" id="XP_056517950.1">
    <property type="nucleotide sequence ID" value="XM_056670151.1"/>
</dbReference>
<dbReference type="EMBL" id="JAPQKL010000007">
    <property type="protein sequence ID" value="KAJ5121446.1"/>
    <property type="molecule type" value="Genomic_DNA"/>
</dbReference>
<dbReference type="GeneID" id="81409321"/>
<organism evidence="2 3">
    <name type="scientific">Penicillium bovifimosum</name>
    <dbReference type="NCBI Taxonomy" id="126998"/>
    <lineage>
        <taxon>Eukaryota</taxon>
        <taxon>Fungi</taxon>
        <taxon>Dikarya</taxon>
        <taxon>Ascomycota</taxon>
        <taxon>Pezizomycotina</taxon>
        <taxon>Eurotiomycetes</taxon>
        <taxon>Eurotiomycetidae</taxon>
        <taxon>Eurotiales</taxon>
        <taxon>Aspergillaceae</taxon>
        <taxon>Penicillium</taxon>
    </lineage>
</organism>
<comment type="caution">
    <text evidence="2">The sequence shown here is derived from an EMBL/GenBank/DDBJ whole genome shotgun (WGS) entry which is preliminary data.</text>
</comment>
<dbReference type="OrthoDB" id="4476768at2759"/>
<gene>
    <name evidence="2" type="ORF">N7515_009407</name>
</gene>
<sequence length="84" mass="9061">MPSSSITEAVFRQDPKAVADRTKSHSTEKASHSEIGPAELLSEHMDESGNAVPDANWVPQAQKPDGDEESDLFDAMNAETSDFA</sequence>
<evidence type="ECO:0000313" key="3">
    <source>
        <dbReference type="Proteomes" id="UP001149079"/>
    </source>
</evidence>
<feature type="compositionally biased region" description="Basic and acidic residues" evidence="1">
    <location>
        <begin position="11"/>
        <end position="32"/>
    </location>
</feature>
<feature type="region of interest" description="Disordered" evidence="1">
    <location>
        <begin position="1"/>
        <end position="84"/>
    </location>
</feature>
<reference evidence="2" key="2">
    <citation type="journal article" date="2023" name="IMA Fungus">
        <title>Comparative genomic study of the Penicillium genus elucidates a diverse pangenome and 15 lateral gene transfer events.</title>
        <authorList>
            <person name="Petersen C."/>
            <person name="Sorensen T."/>
            <person name="Nielsen M.R."/>
            <person name="Sondergaard T.E."/>
            <person name="Sorensen J.L."/>
            <person name="Fitzpatrick D.A."/>
            <person name="Frisvad J.C."/>
            <person name="Nielsen K.L."/>
        </authorList>
    </citation>
    <scope>NUCLEOTIDE SEQUENCE</scope>
    <source>
        <strain evidence="2">IBT 22155</strain>
    </source>
</reference>
<protein>
    <submittedName>
        <fullName evidence="2">Uncharacterized protein</fullName>
    </submittedName>
</protein>
<dbReference type="AlphaFoldDB" id="A0A9W9KUH0"/>